<sequence length="249" mass="27924">MGKNTQKKAAAFNNVVENRENLITKINKCKTLSGLATLEKEYATQSRYSLAASYYKGLSMEKQQILANSDTRIKEALMQQKSKLMAIPEDEAVDSLVNESIVQESISSQFQSLRKLNISHIENELVNIDKKCMRMSKMGPSYEAATQATFRICSAIKKLTEKYVQDGDLQHFQDETRAIFDETTEDMKTINTHRGWAKNFFGNLGYFILGLGVGYAAVCAYRGKFFEFNTDTANVVGAVNEKIAALSMS</sequence>
<name>A0ABY4YBJ0_9GAMM</name>
<reference evidence="1" key="1">
    <citation type="submission" date="2021-03" db="EMBL/GenBank/DDBJ databases">
        <title>Legionella lytica PCM 2298.</title>
        <authorList>
            <person name="Koper P."/>
        </authorList>
    </citation>
    <scope>NUCLEOTIDE SEQUENCE</scope>
    <source>
        <strain evidence="1">PCM 2298</strain>
    </source>
</reference>
<keyword evidence="2" id="KW-1185">Reference proteome</keyword>
<protein>
    <submittedName>
        <fullName evidence="1">Uncharacterized protein</fullName>
    </submittedName>
</protein>
<dbReference type="EMBL" id="CP071527">
    <property type="protein sequence ID" value="USQ14869.1"/>
    <property type="molecule type" value="Genomic_DNA"/>
</dbReference>
<gene>
    <name evidence="1" type="ORF">J2N86_06105</name>
</gene>
<evidence type="ECO:0000313" key="2">
    <source>
        <dbReference type="Proteomes" id="UP001057474"/>
    </source>
</evidence>
<dbReference type="Proteomes" id="UP001057474">
    <property type="component" value="Chromosome"/>
</dbReference>
<evidence type="ECO:0000313" key="1">
    <source>
        <dbReference type="EMBL" id="USQ14869.1"/>
    </source>
</evidence>
<dbReference type="RefSeq" id="WP_252581795.1">
    <property type="nucleotide sequence ID" value="NZ_CP071527.1"/>
</dbReference>
<organism evidence="1 2">
    <name type="scientific">Legionella lytica</name>
    <dbReference type="NCBI Taxonomy" id="96232"/>
    <lineage>
        <taxon>Bacteria</taxon>
        <taxon>Pseudomonadati</taxon>
        <taxon>Pseudomonadota</taxon>
        <taxon>Gammaproteobacteria</taxon>
        <taxon>Legionellales</taxon>
        <taxon>Legionellaceae</taxon>
        <taxon>Legionella</taxon>
    </lineage>
</organism>
<accession>A0ABY4YBJ0</accession>
<proteinExistence type="predicted"/>